<evidence type="ECO:0000313" key="2">
    <source>
        <dbReference type="EMBL" id="ALA59501.1"/>
    </source>
</evidence>
<sequence length="445" mass="49063">MTARTLRTLFIAGAMVWMPAVASAQSLNDSLQTMFDSWGVVSTATPGAYESQSRGYLAAGAYSIRLNNDNFSLWNINPPRFRRGCAGIDTYLGSFSYAKLSRYVDMLQQFGGSVVLGYAFQLAMKELCETCSNVLNMIETASRSLNALGRIQPCQAGQEVGEALAQSMRDPDKLNQFAYRKWQQFKTQTGITGDPWEDRDSAQDNTSADAAAALKGTEYDITGNLVWNVLKQAGVDDQTARIIMSTTGTIIVNDQGQSEYHPPTIKFSDLIDVVPAETVRVYACTDDPTQCLQIQPQNETAMEGFKSRTATALQNIVTNIYSKTAMSAADVTLVNMSPIPVLKILTDYGHPNEVATQLVRMTSEVVAIEMAIQWMEWAVNNAIQQGAKIKQLKPSFAVDTAEFRKEAHEVLAEAYAEAAKRSAHLQNIYNVTKMAIEQGQYRTAR</sequence>
<dbReference type="AlphaFoldDB" id="A0A0K2GEX4"/>
<dbReference type="InterPro" id="IPR010927">
    <property type="entry name" value="T4SS_TraH"/>
</dbReference>
<dbReference type="STRING" id="42253.NITMOv2_3102"/>
<dbReference type="PATRIC" id="fig|42253.5.peg.3057"/>
<keyword evidence="1" id="KW-0732">Signal</keyword>
<name>A0A0K2GEX4_NITMO</name>
<evidence type="ECO:0000313" key="3">
    <source>
        <dbReference type="Proteomes" id="UP000069205"/>
    </source>
</evidence>
<protein>
    <submittedName>
        <fullName evidence="2">Putative traH family protein</fullName>
    </submittedName>
</protein>
<dbReference type="OrthoDB" id="9797479at2"/>
<dbReference type="RefSeq" id="WP_053380497.1">
    <property type="nucleotide sequence ID" value="NZ_CP011801.1"/>
</dbReference>
<gene>
    <name evidence="2" type="ORF">NITMOv2_3102</name>
</gene>
<feature type="signal peptide" evidence="1">
    <location>
        <begin position="1"/>
        <end position="24"/>
    </location>
</feature>
<proteinExistence type="predicted"/>
<dbReference type="Proteomes" id="UP000069205">
    <property type="component" value="Chromosome"/>
</dbReference>
<organism evidence="2 3">
    <name type="scientific">Nitrospira moscoviensis</name>
    <dbReference type="NCBI Taxonomy" id="42253"/>
    <lineage>
        <taxon>Bacteria</taxon>
        <taxon>Pseudomonadati</taxon>
        <taxon>Nitrospirota</taxon>
        <taxon>Nitrospiria</taxon>
        <taxon>Nitrospirales</taxon>
        <taxon>Nitrospiraceae</taxon>
        <taxon>Nitrospira</taxon>
    </lineage>
</organism>
<reference evidence="2 3" key="1">
    <citation type="journal article" date="2015" name="Proc. Natl. Acad. Sci. U.S.A.">
        <title>Expanded metabolic versatility of ubiquitous nitrite-oxidizing bacteria from the genus Nitrospira.</title>
        <authorList>
            <person name="Koch H."/>
            <person name="Lucker S."/>
            <person name="Albertsen M."/>
            <person name="Kitzinger K."/>
            <person name="Herbold C."/>
            <person name="Spieck E."/>
            <person name="Nielsen P.H."/>
            <person name="Wagner M."/>
            <person name="Daims H."/>
        </authorList>
    </citation>
    <scope>NUCLEOTIDE SEQUENCE [LARGE SCALE GENOMIC DNA]</scope>
    <source>
        <strain evidence="2 3">NSP M-1</strain>
    </source>
</reference>
<accession>A0A0K2GEX4</accession>
<keyword evidence="3" id="KW-1185">Reference proteome</keyword>
<dbReference type="EMBL" id="CP011801">
    <property type="protein sequence ID" value="ALA59501.1"/>
    <property type="molecule type" value="Genomic_DNA"/>
</dbReference>
<dbReference type="KEGG" id="nmv:NITMOv2_3102"/>
<feature type="chain" id="PRO_5005476940" evidence="1">
    <location>
        <begin position="25"/>
        <end position="445"/>
    </location>
</feature>
<dbReference type="Pfam" id="PF06122">
    <property type="entry name" value="TraH"/>
    <property type="match status" value="1"/>
</dbReference>
<evidence type="ECO:0000256" key="1">
    <source>
        <dbReference type="SAM" id="SignalP"/>
    </source>
</evidence>